<dbReference type="Proteomes" id="UP001155840">
    <property type="component" value="Unassembled WGS sequence"/>
</dbReference>
<evidence type="ECO:0000259" key="2">
    <source>
        <dbReference type="SMART" id="SM00507"/>
    </source>
</evidence>
<dbReference type="AlphaFoldDB" id="A0AA44CC62"/>
<evidence type="ECO:0000256" key="1">
    <source>
        <dbReference type="SAM" id="MobiDB-lite"/>
    </source>
</evidence>
<keyword evidence="3" id="KW-0378">Hydrolase</keyword>
<dbReference type="EMBL" id="JAANCM010000009">
    <property type="protein sequence ID" value="NHT77539.1"/>
    <property type="molecule type" value="Genomic_DNA"/>
</dbReference>
<dbReference type="Pfam" id="PF01844">
    <property type="entry name" value="HNH"/>
    <property type="match status" value="1"/>
</dbReference>
<feature type="domain" description="HNH nuclease" evidence="2">
    <location>
        <begin position="19"/>
        <end position="92"/>
    </location>
</feature>
<dbReference type="Gene3D" id="1.10.30.50">
    <property type="match status" value="1"/>
</dbReference>
<evidence type="ECO:0000313" key="4">
    <source>
        <dbReference type="Proteomes" id="UP001155840"/>
    </source>
</evidence>
<gene>
    <name evidence="3" type="ORF">G8E10_17635</name>
</gene>
<dbReference type="CDD" id="cd00085">
    <property type="entry name" value="HNHc"/>
    <property type="match status" value="1"/>
</dbReference>
<dbReference type="GO" id="GO:0008270">
    <property type="term" value="F:zinc ion binding"/>
    <property type="evidence" value="ECO:0007669"/>
    <property type="project" value="InterPro"/>
</dbReference>
<dbReference type="SMART" id="SM00507">
    <property type="entry name" value="HNHc"/>
    <property type="match status" value="1"/>
</dbReference>
<name>A0AA44CC62_9HYPH</name>
<proteinExistence type="predicted"/>
<dbReference type="GO" id="GO:0004519">
    <property type="term" value="F:endonuclease activity"/>
    <property type="evidence" value="ECO:0007669"/>
    <property type="project" value="UniProtKB-KW"/>
</dbReference>
<keyword evidence="3" id="KW-0540">Nuclease</keyword>
<accession>A0AA44CC62</accession>
<dbReference type="InterPro" id="IPR003615">
    <property type="entry name" value="HNH_nuc"/>
</dbReference>
<feature type="region of interest" description="Disordered" evidence="1">
    <location>
        <begin position="88"/>
        <end position="125"/>
    </location>
</feature>
<evidence type="ECO:0000313" key="3">
    <source>
        <dbReference type="EMBL" id="NHT77539.1"/>
    </source>
</evidence>
<sequence>MSAGRPSSRERGYTMKWEKARAVFLAQPGNQICRRCQAHGLLNAGNLRPNGSLQTNPKRMHLVVDHIVPHKQDQKLSWDHANWQPLCPDHHDITKQQKEHGKVRSGTGLDGRPLDPAHPWNQRPA</sequence>
<dbReference type="GO" id="GO:0003676">
    <property type="term" value="F:nucleic acid binding"/>
    <property type="evidence" value="ECO:0007669"/>
    <property type="project" value="InterPro"/>
</dbReference>
<keyword evidence="3" id="KW-0255">Endonuclease</keyword>
<comment type="caution">
    <text evidence="3">The sequence shown here is derived from an EMBL/GenBank/DDBJ whole genome shotgun (WGS) entry which is preliminary data.</text>
</comment>
<protein>
    <submittedName>
        <fullName evidence="3">HNH endonuclease</fullName>
    </submittedName>
</protein>
<keyword evidence="4" id="KW-1185">Reference proteome</keyword>
<organism evidence="3 4">
    <name type="scientific">Ferranicluibacter rubi</name>
    <dbReference type="NCBI Taxonomy" id="2715133"/>
    <lineage>
        <taxon>Bacteria</taxon>
        <taxon>Pseudomonadati</taxon>
        <taxon>Pseudomonadota</taxon>
        <taxon>Alphaproteobacteria</taxon>
        <taxon>Hyphomicrobiales</taxon>
        <taxon>Rhizobiaceae</taxon>
        <taxon>Ferranicluibacter</taxon>
    </lineage>
</organism>
<feature type="compositionally biased region" description="Basic and acidic residues" evidence="1">
    <location>
        <begin position="88"/>
        <end position="102"/>
    </location>
</feature>
<reference evidence="3" key="1">
    <citation type="submission" date="2020-03" db="EMBL/GenBank/DDBJ databases">
        <title>Ferranicluibacter endophyticum gen. nov., sp. nov., a new genus isolated from Rubus ulmifolius Schott. stem.</title>
        <authorList>
            <person name="Roca-Couso R."/>
            <person name="Flores-Felix J.D."/>
            <person name="Igual J.M."/>
            <person name="Rivas R."/>
        </authorList>
    </citation>
    <scope>NUCLEOTIDE SEQUENCE</scope>
    <source>
        <strain evidence="3">CRRU44</strain>
    </source>
</reference>
<dbReference type="InterPro" id="IPR002711">
    <property type="entry name" value="HNH"/>
</dbReference>